<keyword evidence="3" id="KW-1185">Reference proteome</keyword>
<proteinExistence type="predicted"/>
<keyword evidence="1" id="KW-0732">Signal</keyword>
<gene>
    <name evidence="2" type="ORF">ACFFTU_25750</name>
</gene>
<reference evidence="2 3" key="1">
    <citation type="submission" date="2024-09" db="EMBL/GenBank/DDBJ databases">
        <authorList>
            <person name="Sun Q."/>
            <person name="Mori K."/>
        </authorList>
    </citation>
    <scope>NUCLEOTIDE SEQUENCE [LARGE SCALE GENOMIC DNA]</scope>
    <source>
        <strain evidence="2 3">JCM 4362</strain>
    </source>
</reference>
<feature type="chain" id="PRO_5045100935" evidence="1">
    <location>
        <begin position="28"/>
        <end position="98"/>
    </location>
</feature>
<evidence type="ECO:0000256" key="1">
    <source>
        <dbReference type="SAM" id="SignalP"/>
    </source>
</evidence>
<dbReference type="EMBL" id="JBHMCR010000017">
    <property type="protein sequence ID" value="MFB9523354.1"/>
    <property type="molecule type" value="Genomic_DNA"/>
</dbReference>
<sequence>MRTRTRLASFVAGTALLAAGPVAAAHAAPVPSVVGTTAAVAADGAEAGAEMARKYTDVGTYRTKRACEADGRASVYSDWYCQKSSTTSNYHLWVNLDS</sequence>
<dbReference type="Proteomes" id="UP001589718">
    <property type="component" value="Unassembled WGS sequence"/>
</dbReference>
<evidence type="ECO:0000313" key="2">
    <source>
        <dbReference type="EMBL" id="MFB9523354.1"/>
    </source>
</evidence>
<evidence type="ECO:0000313" key="3">
    <source>
        <dbReference type="Proteomes" id="UP001589718"/>
    </source>
</evidence>
<accession>A0ABV5PJH5</accession>
<name>A0ABV5PJH5_STRCM</name>
<comment type="caution">
    <text evidence="2">The sequence shown here is derived from an EMBL/GenBank/DDBJ whole genome shotgun (WGS) entry which is preliminary data.</text>
</comment>
<protein>
    <submittedName>
        <fullName evidence="2">Uncharacterized protein</fullName>
    </submittedName>
</protein>
<organism evidence="2 3">
    <name type="scientific">Streptomyces cremeus</name>
    <dbReference type="NCBI Taxonomy" id="66881"/>
    <lineage>
        <taxon>Bacteria</taxon>
        <taxon>Bacillati</taxon>
        <taxon>Actinomycetota</taxon>
        <taxon>Actinomycetes</taxon>
        <taxon>Kitasatosporales</taxon>
        <taxon>Streptomycetaceae</taxon>
        <taxon>Streptomyces</taxon>
    </lineage>
</organism>
<feature type="signal peptide" evidence="1">
    <location>
        <begin position="1"/>
        <end position="27"/>
    </location>
</feature>
<dbReference type="RefSeq" id="WP_345220078.1">
    <property type="nucleotide sequence ID" value="NZ_BAAAXE010000010.1"/>
</dbReference>